<dbReference type="Gene3D" id="3.10.20.30">
    <property type="match status" value="1"/>
</dbReference>
<organism evidence="14 15">
    <name type="scientific">Dietzia maris</name>
    <dbReference type="NCBI Taxonomy" id="37915"/>
    <lineage>
        <taxon>Bacteria</taxon>
        <taxon>Bacillati</taxon>
        <taxon>Actinomycetota</taxon>
        <taxon>Actinomycetes</taxon>
        <taxon>Mycobacteriales</taxon>
        <taxon>Dietziaceae</taxon>
        <taxon>Dietzia</taxon>
    </lineage>
</organism>
<dbReference type="SUPFAM" id="SSF46548">
    <property type="entry name" value="alpha-helical ferredoxin"/>
    <property type="match status" value="1"/>
</dbReference>
<dbReference type="InterPro" id="IPR004489">
    <property type="entry name" value="Succ_DH/fum_Rdtase_Fe-S"/>
</dbReference>
<dbReference type="Gene3D" id="1.10.1060.10">
    <property type="entry name" value="Alpha-helical ferredoxin"/>
    <property type="match status" value="1"/>
</dbReference>
<dbReference type="InterPro" id="IPR012675">
    <property type="entry name" value="Beta-grasp_dom_sf"/>
</dbReference>
<dbReference type="EMBL" id="JAUHTB010000001">
    <property type="protein sequence ID" value="MDN4504517.1"/>
    <property type="molecule type" value="Genomic_DNA"/>
</dbReference>
<evidence type="ECO:0000256" key="9">
    <source>
        <dbReference type="ARBA" id="ARBA00023291"/>
    </source>
</evidence>
<dbReference type="NCBIfam" id="TIGR00384">
    <property type="entry name" value="dhsB"/>
    <property type="match status" value="1"/>
</dbReference>
<dbReference type="GO" id="GO:0051537">
    <property type="term" value="F:2 iron, 2 sulfur cluster binding"/>
    <property type="evidence" value="ECO:0007669"/>
    <property type="project" value="UniProtKB-KW"/>
</dbReference>
<evidence type="ECO:0000256" key="1">
    <source>
        <dbReference type="ARBA" id="ARBA00009433"/>
    </source>
</evidence>
<dbReference type="GO" id="GO:0046872">
    <property type="term" value="F:metal ion binding"/>
    <property type="evidence" value="ECO:0007669"/>
    <property type="project" value="UniProtKB-KW"/>
</dbReference>
<dbReference type="GO" id="GO:0008177">
    <property type="term" value="F:succinate dehydrogenase (quinone) activity"/>
    <property type="evidence" value="ECO:0007669"/>
    <property type="project" value="UniProtKB-EC"/>
</dbReference>
<proteinExistence type="inferred from homology"/>
<dbReference type="AlphaFoldDB" id="A0A365PA06"/>
<dbReference type="PANTHER" id="PTHR11921">
    <property type="entry name" value="SUCCINATE DEHYDROGENASE IRON-SULFUR PROTEIN"/>
    <property type="match status" value="1"/>
</dbReference>
<evidence type="ECO:0000256" key="7">
    <source>
        <dbReference type="ARBA" id="ARBA00023004"/>
    </source>
</evidence>
<evidence type="ECO:0000256" key="6">
    <source>
        <dbReference type="ARBA" id="ARBA00023002"/>
    </source>
</evidence>
<name>A0A365PA06_9ACTN</name>
<keyword evidence="5 10" id="KW-0479">Metal-binding</keyword>
<dbReference type="PANTHER" id="PTHR11921:SF41">
    <property type="entry name" value="SUCCINATE DEHYDROGENASE"/>
    <property type="match status" value="1"/>
</dbReference>
<feature type="domain" description="2Fe-2S ferredoxin-type" evidence="11">
    <location>
        <begin position="1"/>
        <end position="103"/>
    </location>
</feature>
<dbReference type="GO" id="GO:0022904">
    <property type="term" value="P:respiratory electron transport chain"/>
    <property type="evidence" value="ECO:0007669"/>
    <property type="project" value="TreeGrafter"/>
</dbReference>
<dbReference type="InterPro" id="IPR050573">
    <property type="entry name" value="SDH/FRD_Iron-Sulfur"/>
</dbReference>
<keyword evidence="8 10" id="KW-0411">Iron-sulfur</keyword>
<feature type="domain" description="4Fe-4S ferredoxin-type" evidence="12">
    <location>
        <begin position="150"/>
        <end position="179"/>
    </location>
</feature>
<dbReference type="InterPro" id="IPR006058">
    <property type="entry name" value="2Fe2S_fd_BS"/>
</dbReference>
<dbReference type="PROSITE" id="PS51379">
    <property type="entry name" value="4FE4S_FER_2"/>
    <property type="match status" value="1"/>
</dbReference>
<evidence type="ECO:0000256" key="4">
    <source>
        <dbReference type="ARBA" id="ARBA00022714"/>
    </source>
</evidence>
<accession>A0A365PA06</accession>
<reference evidence="14 15" key="1">
    <citation type="submission" date="2018-06" db="EMBL/GenBank/DDBJ databases">
        <title>Whole genome sequencing of four bacterial strains from South Shetland trench revealing bio-synthetic gene clusters.</title>
        <authorList>
            <person name="Abdel-Mageed W.M."/>
            <person name="Lehri B."/>
            <person name="Jarmusch S.A."/>
            <person name="Miranda K."/>
            <person name="Goodfellow M."/>
            <person name="Jaspars M."/>
            <person name="Karlyshev A.V."/>
        </authorList>
    </citation>
    <scope>NUCLEOTIDE SEQUENCE [LARGE SCALE GENOMIC DNA]</scope>
    <source>
        <strain evidence="14 15">SST1</strain>
    </source>
</reference>
<dbReference type="GO" id="GO:0051538">
    <property type="term" value="F:3 iron, 4 sulfur cluster binding"/>
    <property type="evidence" value="ECO:0007669"/>
    <property type="project" value="UniProtKB-KW"/>
</dbReference>
<keyword evidence="9 10" id="KW-0003">3Fe-4S</keyword>
<evidence type="ECO:0000313" key="16">
    <source>
        <dbReference type="Proteomes" id="UP001172702"/>
    </source>
</evidence>
<evidence type="ECO:0000313" key="13">
    <source>
        <dbReference type="EMBL" id="MDN4504517.1"/>
    </source>
</evidence>
<evidence type="ECO:0000313" key="14">
    <source>
        <dbReference type="EMBL" id="RBA35286.1"/>
    </source>
</evidence>
<evidence type="ECO:0000259" key="11">
    <source>
        <dbReference type="PROSITE" id="PS51085"/>
    </source>
</evidence>
<dbReference type="PROSITE" id="PS00197">
    <property type="entry name" value="2FE2S_FER_1"/>
    <property type="match status" value="1"/>
</dbReference>
<dbReference type="SUPFAM" id="SSF54292">
    <property type="entry name" value="2Fe-2S ferredoxin-like"/>
    <property type="match status" value="1"/>
</dbReference>
<evidence type="ECO:0000256" key="8">
    <source>
        <dbReference type="ARBA" id="ARBA00023014"/>
    </source>
</evidence>
<dbReference type="EMBL" id="QNTT01000026">
    <property type="protein sequence ID" value="RBA35286.1"/>
    <property type="molecule type" value="Genomic_DNA"/>
</dbReference>
<dbReference type="InterPro" id="IPR025192">
    <property type="entry name" value="Succ_DH/fum_Rdtase_N"/>
</dbReference>
<comment type="cofactor">
    <cofactor evidence="10">
        <name>[4Fe-4S] cluster</name>
        <dbReference type="ChEBI" id="CHEBI:49883"/>
    </cofactor>
    <text evidence="10">Binds 1 [4Fe-4S] cluster.</text>
</comment>
<dbReference type="EC" id="1.3.5.1" evidence="10"/>
<keyword evidence="2 10" id="KW-0004">4Fe-4S</keyword>
<dbReference type="RefSeq" id="WP_119192751.1">
    <property type="nucleotide sequence ID" value="NZ_JAPWIO010000001.1"/>
</dbReference>
<comment type="cofactor">
    <cofactor evidence="10">
        <name>[2Fe-2S] cluster</name>
        <dbReference type="ChEBI" id="CHEBI:190135"/>
    </cofactor>
    <text evidence="10">Binds 1 [2Fe-2S] cluster.</text>
</comment>
<keyword evidence="3" id="KW-0816">Tricarboxylic acid cycle</keyword>
<evidence type="ECO:0000256" key="3">
    <source>
        <dbReference type="ARBA" id="ARBA00022532"/>
    </source>
</evidence>
<dbReference type="InterPro" id="IPR017896">
    <property type="entry name" value="4Fe4S_Fe-S-bd"/>
</dbReference>
<dbReference type="InterPro" id="IPR017900">
    <property type="entry name" value="4Fe4S_Fe_S_CS"/>
</dbReference>
<gene>
    <name evidence="14" type="ORF">DQ226_10775</name>
    <name evidence="13" type="ORF">QYF62_00365</name>
</gene>
<dbReference type="InterPro" id="IPR036010">
    <property type="entry name" value="2Fe-2S_ferredoxin-like_sf"/>
</dbReference>
<keyword evidence="6" id="KW-0560">Oxidoreductase</keyword>
<dbReference type="GO" id="GO:0009055">
    <property type="term" value="F:electron transfer activity"/>
    <property type="evidence" value="ECO:0007669"/>
    <property type="project" value="InterPro"/>
</dbReference>
<protein>
    <recommendedName>
        <fullName evidence="10">Fumarate reductase iron-sulfur subunit</fullName>
        <ecNumber evidence="10">1.3.5.1</ecNumber>
    </recommendedName>
</protein>
<reference evidence="13 16" key="2">
    <citation type="submission" date="2023-07" db="EMBL/GenBank/DDBJ databases">
        <title>Strategy for survival of the halotoleranting strain Dietzia MX2 from the Yakshinskoe mineral salts deposit.</title>
        <authorList>
            <person name="Kharitonova M.A."/>
            <person name="Kupriyanova-Ashina F.G."/>
            <person name="Shakirov T.R."/>
            <person name="Vafina M.S."/>
            <person name="Ilinskaya O.N."/>
        </authorList>
    </citation>
    <scope>NUCLEOTIDE SEQUENCE [LARGE SCALE GENOMIC DNA]</scope>
    <source>
        <strain evidence="13 16">MX2</strain>
    </source>
</reference>
<sequence>MRLTLRIWRQSGPDMAGRYEEFEVHDARPEMSVLELLDVLNADLVDAGVEPVAFDSDCREGICGACGVTVDGRPHGPAENTPSCHQRLTPYADGDTLRIEPLRAAVFPVIRDLVVDRSALDGVVESAAHVGIPAGAAPDADSTLQGHDTAETALDFAACIGCGACVAACPNGSANLFVGAKLGHLALMPVAGADRATRAREMVSAADEEFGPCSLYGECSRVCPAGIPLRAIGVVNRERLRAVFRRS</sequence>
<dbReference type="Pfam" id="PF13085">
    <property type="entry name" value="Fer2_3"/>
    <property type="match status" value="1"/>
</dbReference>
<comment type="cofactor">
    <cofactor evidence="10">
        <name>[3Fe-4S] cluster</name>
        <dbReference type="ChEBI" id="CHEBI:21137"/>
    </cofactor>
    <text evidence="10">Binds 1 [3Fe-4S] cluster.</text>
</comment>
<dbReference type="GO" id="GO:0051539">
    <property type="term" value="F:4 iron, 4 sulfur cluster binding"/>
    <property type="evidence" value="ECO:0007669"/>
    <property type="project" value="UniProtKB-KW"/>
</dbReference>
<dbReference type="Pfam" id="PF13183">
    <property type="entry name" value="Fer4_8"/>
    <property type="match status" value="1"/>
</dbReference>
<evidence type="ECO:0000256" key="2">
    <source>
        <dbReference type="ARBA" id="ARBA00022485"/>
    </source>
</evidence>
<dbReference type="Proteomes" id="UP001172702">
    <property type="component" value="Unassembled WGS sequence"/>
</dbReference>
<keyword evidence="16" id="KW-1185">Reference proteome</keyword>
<comment type="caution">
    <text evidence="14">The sequence shown here is derived from an EMBL/GenBank/DDBJ whole genome shotgun (WGS) entry which is preliminary data.</text>
</comment>
<evidence type="ECO:0000313" key="15">
    <source>
        <dbReference type="Proteomes" id="UP000252187"/>
    </source>
</evidence>
<dbReference type="GO" id="GO:0006099">
    <property type="term" value="P:tricarboxylic acid cycle"/>
    <property type="evidence" value="ECO:0007669"/>
    <property type="project" value="UniProtKB-KW"/>
</dbReference>
<evidence type="ECO:0000259" key="12">
    <source>
        <dbReference type="PROSITE" id="PS51379"/>
    </source>
</evidence>
<evidence type="ECO:0000256" key="5">
    <source>
        <dbReference type="ARBA" id="ARBA00022723"/>
    </source>
</evidence>
<comment type="catalytic activity">
    <reaction evidence="10">
        <text>a menaquinone + succinate = a menaquinol + fumarate</text>
        <dbReference type="Rhea" id="RHEA:27834"/>
        <dbReference type="Rhea" id="RHEA-COMP:9537"/>
        <dbReference type="Rhea" id="RHEA-COMP:9539"/>
        <dbReference type="ChEBI" id="CHEBI:16374"/>
        <dbReference type="ChEBI" id="CHEBI:18151"/>
        <dbReference type="ChEBI" id="CHEBI:29806"/>
        <dbReference type="ChEBI" id="CHEBI:30031"/>
        <dbReference type="EC" id="1.3.5.1"/>
    </reaction>
</comment>
<comment type="similarity">
    <text evidence="1 10">Belongs to the succinate dehydrogenase/fumarate reductase iron-sulfur protein family.</text>
</comment>
<keyword evidence="7 10" id="KW-0408">Iron</keyword>
<dbReference type="InterPro" id="IPR001041">
    <property type="entry name" value="2Fe-2S_ferredoxin-type"/>
</dbReference>
<dbReference type="PROSITE" id="PS51085">
    <property type="entry name" value="2FE2S_FER_2"/>
    <property type="match status" value="1"/>
</dbReference>
<dbReference type="Proteomes" id="UP000252187">
    <property type="component" value="Unassembled WGS sequence"/>
</dbReference>
<dbReference type="NCBIfam" id="NF005746">
    <property type="entry name" value="PRK07570.1"/>
    <property type="match status" value="1"/>
</dbReference>
<dbReference type="PROSITE" id="PS00198">
    <property type="entry name" value="4FE4S_FER_1"/>
    <property type="match status" value="1"/>
</dbReference>
<keyword evidence="4 10" id="KW-0001">2Fe-2S</keyword>
<dbReference type="InterPro" id="IPR009051">
    <property type="entry name" value="Helical_ferredxn"/>
</dbReference>
<evidence type="ECO:0000256" key="10">
    <source>
        <dbReference type="RuleBase" id="RU361237"/>
    </source>
</evidence>